<evidence type="ECO:0000313" key="18">
    <source>
        <dbReference type="Proteomes" id="UP000523146"/>
    </source>
</evidence>
<name>A0A7K5IWD3_TOXRE</name>
<evidence type="ECO:0000259" key="16">
    <source>
        <dbReference type="PROSITE" id="PS50011"/>
    </source>
</evidence>
<evidence type="ECO:0000256" key="14">
    <source>
        <dbReference type="RuleBase" id="RU000304"/>
    </source>
</evidence>
<dbReference type="Gene3D" id="1.10.510.10">
    <property type="entry name" value="Transferase(Phosphotransferase) domain 1"/>
    <property type="match status" value="1"/>
</dbReference>
<evidence type="ECO:0000313" key="17">
    <source>
        <dbReference type="EMBL" id="NWS85252.1"/>
    </source>
</evidence>
<keyword evidence="4 14" id="KW-0723">Serine/threonine-protein kinase</keyword>
<evidence type="ECO:0000256" key="2">
    <source>
        <dbReference type="ARBA" id="ARBA00010886"/>
    </source>
</evidence>
<dbReference type="Proteomes" id="UP000523146">
    <property type="component" value="Unassembled WGS sequence"/>
</dbReference>
<keyword evidence="10" id="KW-0460">Magnesium</keyword>
<dbReference type="InterPro" id="IPR000719">
    <property type="entry name" value="Prot_kinase_dom"/>
</dbReference>
<evidence type="ECO:0000256" key="9">
    <source>
        <dbReference type="ARBA" id="ARBA00022840"/>
    </source>
</evidence>
<dbReference type="AlphaFoldDB" id="A0A7K5IWD3"/>
<keyword evidence="7 13" id="KW-0547">Nucleotide-binding</keyword>
<evidence type="ECO:0000256" key="15">
    <source>
        <dbReference type="SAM" id="MobiDB-lite"/>
    </source>
</evidence>
<keyword evidence="6" id="KW-0479">Metal-binding</keyword>
<dbReference type="InterPro" id="IPR017441">
    <property type="entry name" value="Protein_kinase_ATP_BS"/>
</dbReference>
<keyword evidence="5" id="KW-0808">Transferase</keyword>
<evidence type="ECO:0000256" key="1">
    <source>
        <dbReference type="ARBA" id="ARBA00001946"/>
    </source>
</evidence>
<dbReference type="InterPro" id="IPR011009">
    <property type="entry name" value="Kinase-like_dom_sf"/>
</dbReference>
<dbReference type="PROSITE" id="PS50011">
    <property type="entry name" value="PROTEIN_KINASE_DOM"/>
    <property type="match status" value="1"/>
</dbReference>
<evidence type="ECO:0000256" key="3">
    <source>
        <dbReference type="ARBA" id="ARBA00012513"/>
    </source>
</evidence>
<feature type="region of interest" description="Disordered" evidence="15">
    <location>
        <begin position="434"/>
        <end position="484"/>
    </location>
</feature>
<keyword evidence="8 17" id="KW-0418">Kinase</keyword>
<dbReference type="FunFam" id="1.10.510.10:FF:000172">
    <property type="entry name" value="serine/threonine-protein kinase Nek1 isoform X1"/>
    <property type="match status" value="1"/>
</dbReference>
<evidence type="ECO:0000256" key="11">
    <source>
        <dbReference type="ARBA" id="ARBA00047899"/>
    </source>
</evidence>
<dbReference type="PANTHER" id="PTHR44984">
    <property type="entry name" value="SERINE/THREONINE-PROTEIN KINASE NEK3"/>
    <property type="match status" value="1"/>
</dbReference>
<evidence type="ECO:0000256" key="5">
    <source>
        <dbReference type="ARBA" id="ARBA00022679"/>
    </source>
</evidence>
<comment type="similarity">
    <text evidence="2">Belongs to the protein kinase superfamily. NEK Ser/Thr protein kinase family. NIMA subfamily.</text>
</comment>
<evidence type="ECO:0000256" key="7">
    <source>
        <dbReference type="ARBA" id="ARBA00022741"/>
    </source>
</evidence>
<dbReference type="SMART" id="SM00220">
    <property type="entry name" value="S_TKc"/>
    <property type="match status" value="1"/>
</dbReference>
<keyword evidence="9 13" id="KW-0067">ATP-binding</keyword>
<protein>
    <recommendedName>
        <fullName evidence="3">non-specific serine/threonine protein kinase</fullName>
        <ecNumber evidence="3">2.7.11.1</ecNumber>
    </recommendedName>
</protein>
<feature type="compositionally biased region" description="Acidic residues" evidence="15">
    <location>
        <begin position="439"/>
        <end position="449"/>
    </location>
</feature>
<feature type="region of interest" description="Disordered" evidence="15">
    <location>
        <begin position="303"/>
        <end position="325"/>
    </location>
</feature>
<dbReference type="GO" id="GO:0046872">
    <property type="term" value="F:metal ion binding"/>
    <property type="evidence" value="ECO:0007669"/>
    <property type="project" value="UniProtKB-KW"/>
</dbReference>
<accession>A0A7K5IWD3</accession>
<dbReference type="EC" id="2.7.11.1" evidence="3"/>
<dbReference type="PROSITE" id="PS00107">
    <property type="entry name" value="PROTEIN_KINASE_ATP"/>
    <property type="match status" value="1"/>
</dbReference>
<gene>
    <name evidence="17" type="primary">Nek3</name>
    <name evidence="17" type="ORF">TOXRED_R03794</name>
</gene>
<comment type="cofactor">
    <cofactor evidence="1">
        <name>Mg(2+)</name>
        <dbReference type="ChEBI" id="CHEBI:18420"/>
    </cofactor>
</comment>
<dbReference type="Pfam" id="PF00069">
    <property type="entry name" value="Pkinase"/>
    <property type="match status" value="1"/>
</dbReference>
<dbReference type="FunFam" id="3.30.200.20:FF:000097">
    <property type="entry name" value="Probable serine/threonine-protein kinase nek1"/>
    <property type="match status" value="1"/>
</dbReference>
<feature type="non-terminal residue" evidence="17">
    <location>
        <position position="1"/>
    </location>
</feature>
<dbReference type="GO" id="GO:0004674">
    <property type="term" value="F:protein serine/threonine kinase activity"/>
    <property type="evidence" value="ECO:0007669"/>
    <property type="project" value="UniProtKB-KW"/>
</dbReference>
<evidence type="ECO:0000256" key="12">
    <source>
        <dbReference type="ARBA" id="ARBA00048679"/>
    </source>
</evidence>
<evidence type="ECO:0000256" key="8">
    <source>
        <dbReference type="ARBA" id="ARBA00022777"/>
    </source>
</evidence>
<dbReference type="EMBL" id="VXBI01006466">
    <property type="protein sequence ID" value="NWS85252.1"/>
    <property type="molecule type" value="Genomic_DNA"/>
</dbReference>
<dbReference type="InterPro" id="IPR001245">
    <property type="entry name" value="Ser-Thr/Tyr_kinase_cat_dom"/>
</dbReference>
<keyword evidence="18" id="KW-1185">Reference proteome</keyword>
<feature type="compositionally biased region" description="Acidic residues" evidence="15">
    <location>
        <begin position="465"/>
        <end position="484"/>
    </location>
</feature>
<comment type="catalytic activity">
    <reaction evidence="11">
        <text>L-threonyl-[protein] + ATP = O-phospho-L-threonyl-[protein] + ADP + H(+)</text>
        <dbReference type="Rhea" id="RHEA:46608"/>
        <dbReference type="Rhea" id="RHEA-COMP:11060"/>
        <dbReference type="Rhea" id="RHEA-COMP:11605"/>
        <dbReference type="ChEBI" id="CHEBI:15378"/>
        <dbReference type="ChEBI" id="CHEBI:30013"/>
        <dbReference type="ChEBI" id="CHEBI:30616"/>
        <dbReference type="ChEBI" id="CHEBI:61977"/>
        <dbReference type="ChEBI" id="CHEBI:456216"/>
        <dbReference type="EC" id="2.7.11.1"/>
    </reaction>
</comment>
<dbReference type="PROSITE" id="PS00108">
    <property type="entry name" value="PROTEIN_KINASE_ST"/>
    <property type="match status" value="1"/>
</dbReference>
<feature type="region of interest" description="Disordered" evidence="15">
    <location>
        <begin position="376"/>
        <end position="397"/>
    </location>
</feature>
<dbReference type="PANTHER" id="PTHR44984:SF1">
    <property type="entry name" value="SERINE_THREONINE-PROTEIN KINASE NEK3"/>
    <property type="match status" value="1"/>
</dbReference>
<reference evidence="17 18" key="1">
    <citation type="submission" date="2019-09" db="EMBL/GenBank/DDBJ databases">
        <title>Bird 10,000 Genomes (B10K) Project - Family phase.</title>
        <authorList>
            <person name="Zhang G."/>
        </authorList>
    </citation>
    <scope>NUCLEOTIDE SEQUENCE [LARGE SCALE GENOMIC DNA]</scope>
    <source>
        <strain evidence="17">B10K-DU-002-15</strain>
        <tissue evidence="17">Muscle</tissue>
    </source>
</reference>
<feature type="compositionally biased region" description="Basic and acidic residues" evidence="15">
    <location>
        <begin position="450"/>
        <end position="464"/>
    </location>
</feature>
<feature type="non-terminal residue" evidence="17">
    <location>
        <position position="484"/>
    </location>
</feature>
<comment type="caution">
    <text evidence="17">The sequence shown here is derived from an EMBL/GenBank/DDBJ whole genome shotgun (WGS) entry which is preliminary data.</text>
</comment>
<feature type="binding site" evidence="13">
    <location>
        <position position="33"/>
    </location>
    <ligand>
        <name>ATP</name>
        <dbReference type="ChEBI" id="CHEBI:30616"/>
    </ligand>
</feature>
<evidence type="ECO:0000256" key="13">
    <source>
        <dbReference type="PROSITE-ProRule" id="PRU10141"/>
    </source>
</evidence>
<proteinExistence type="inferred from homology"/>
<dbReference type="InterPro" id="IPR008271">
    <property type="entry name" value="Ser/Thr_kinase_AS"/>
</dbReference>
<evidence type="ECO:0000256" key="6">
    <source>
        <dbReference type="ARBA" id="ARBA00022723"/>
    </source>
</evidence>
<feature type="domain" description="Protein kinase" evidence="16">
    <location>
        <begin position="4"/>
        <end position="257"/>
    </location>
</feature>
<evidence type="ECO:0000256" key="10">
    <source>
        <dbReference type="ARBA" id="ARBA00022842"/>
    </source>
</evidence>
<dbReference type="GO" id="GO:0005524">
    <property type="term" value="F:ATP binding"/>
    <property type="evidence" value="ECO:0007669"/>
    <property type="project" value="UniProtKB-UniRule"/>
</dbReference>
<dbReference type="SUPFAM" id="SSF56112">
    <property type="entry name" value="Protein kinase-like (PK-like)"/>
    <property type="match status" value="1"/>
</dbReference>
<comment type="catalytic activity">
    <reaction evidence="12">
        <text>L-seryl-[protein] + ATP = O-phospho-L-seryl-[protein] + ADP + H(+)</text>
        <dbReference type="Rhea" id="RHEA:17989"/>
        <dbReference type="Rhea" id="RHEA-COMP:9863"/>
        <dbReference type="Rhea" id="RHEA-COMP:11604"/>
        <dbReference type="ChEBI" id="CHEBI:15378"/>
        <dbReference type="ChEBI" id="CHEBI:29999"/>
        <dbReference type="ChEBI" id="CHEBI:30616"/>
        <dbReference type="ChEBI" id="CHEBI:83421"/>
        <dbReference type="ChEBI" id="CHEBI:456216"/>
        <dbReference type="EC" id="2.7.11.1"/>
    </reaction>
</comment>
<dbReference type="PRINTS" id="PR00109">
    <property type="entry name" value="TYRKINASE"/>
</dbReference>
<organism evidence="17 18">
    <name type="scientific">Toxostoma redivivum</name>
    <name type="common">California thrasher</name>
    <dbReference type="NCBI Taxonomy" id="99882"/>
    <lineage>
        <taxon>Eukaryota</taxon>
        <taxon>Metazoa</taxon>
        <taxon>Chordata</taxon>
        <taxon>Craniata</taxon>
        <taxon>Vertebrata</taxon>
        <taxon>Euteleostomi</taxon>
        <taxon>Archelosauria</taxon>
        <taxon>Archosauria</taxon>
        <taxon>Dinosauria</taxon>
        <taxon>Saurischia</taxon>
        <taxon>Theropoda</taxon>
        <taxon>Coelurosauria</taxon>
        <taxon>Aves</taxon>
        <taxon>Neognathae</taxon>
        <taxon>Neoaves</taxon>
        <taxon>Telluraves</taxon>
        <taxon>Australaves</taxon>
        <taxon>Passeriformes</taxon>
        <taxon>Mimidae</taxon>
        <taxon>Toxostoma</taxon>
    </lineage>
</organism>
<sequence>MEGYNVLKVLGEGSFGRALIVHHRISDQKYVMKEIRLPMSSSGVENSRKEAVLLAKMKHPNIVAFKESFEADGHLYIVMEYCDDGDLMQKIKHQGGNLFPEDMILHWFVQMCLAVKHIHDKRVLHRDIKSKNVFLTQSGKVKLGDFGSARLLAHPMSYACTYVGTPYYVPPEIWESLPYNNKSDIWSLGCILYELCTLKHPFQAKSWKHLILKICKGSYDPLPSHYSYELHYLIKQMFKRNPQDRPSASTILARGCLTKLVKNCLPSEMANEFEQVLKETKKHEGNAVRQKGKSVTFLLMKDESSKHSPLERKNAEGLSEGTREQRKSYQEVTISASAVLPGNTDLSHTHRRQWEKRISNTVLDVLENASLLSSSFTPEETESGGVINYSGNKPRKQWNKEPPQTLMDMLSNADVSLAFKTYTIYKPASENILRGPLSDESEASDEVDGEHEAVSIDFERLEPRSDEDDTDFEEDDPDWVPELK</sequence>
<dbReference type="Gene3D" id="3.30.200.20">
    <property type="entry name" value="Phosphorylase Kinase, domain 1"/>
    <property type="match status" value="1"/>
</dbReference>
<evidence type="ECO:0000256" key="4">
    <source>
        <dbReference type="ARBA" id="ARBA00022527"/>
    </source>
</evidence>